<dbReference type="FunFam" id="3.40.50.1240:FF:000011">
    <property type="entry name" value="2-phosphoxylose phosphatase 1"/>
    <property type="match status" value="1"/>
</dbReference>
<dbReference type="EMBL" id="JACAGB010000011">
    <property type="protein sequence ID" value="KAF6335670.1"/>
    <property type="molecule type" value="Genomic_DNA"/>
</dbReference>
<organism evidence="16 17">
    <name type="scientific">Pipistrellus kuhlii</name>
    <name type="common">Kuhl's pipistrelle</name>
    <dbReference type="NCBI Taxonomy" id="59472"/>
    <lineage>
        <taxon>Eukaryota</taxon>
        <taxon>Metazoa</taxon>
        <taxon>Chordata</taxon>
        <taxon>Craniata</taxon>
        <taxon>Vertebrata</taxon>
        <taxon>Euteleostomi</taxon>
        <taxon>Mammalia</taxon>
        <taxon>Eutheria</taxon>
        <taxon>Laurasiatheria</taxon>
        <taxon>Chiroptera</taxon>
        <taxon>Yangochiroptera</taxon>
        <taxon>Vespertilionidae</taxon>
        <taxon>Pipistrellus</taxon>
    </lineage>
</organism>
<evidence type="ECO:0000256" key="5">
    <source>
        <dbReference type="ARBA" id="ARBA00022968"/>
    </source>
</evidence>
<evidence type="ECO:0000256" key="8">
    <source>
        <dbReference type="ARBA" id="ARBA00023136"/>
    </source>
</evidence>
<dbReference type="SUPFAM" id="SSF53254">
    <property type="entry name" value="Phosphoglycerate mutase-like"/>
    <property type="match status" value="1"/>
</dbReference>
<accession>A0A7J7WEQ8</accession>
<dbReference type="Pfam" id="PF00328">
    <property type="entry name" value="His_Phos_2"/>
    <property type="match status" value="1"/>
</dbReference>
<dbReference type="Proteomes" id="UP000558488">
    <property type="component" value="Unassembled WGS sequence"/>
</dbReference>
<evidence type="ECO:0000256" key="10">
    <source>
        <dbReference type="ARBA" id="ARBA00036311"/>
    </source>
</evidence>
<evidence type="ECO:0000313" key="17">
    <source>
        <dbReference type="Proteomes" id="UP000558488"/>
    </source>
</evidence>
<keyword evidence="6" id="KW-1133">Transmembrane helix</keyword>
<keyword evidence="5" id="KW-0735">Signal-anchor</keyword>
<dbReference type="PANTHER" id="PTHR11567:SF110">
    <property type="entry name" value="2-PHOSPHOXYLOSE PHOSPHATASE 1"/>
    <property type="match status" value="1"/>
</dbReference>
<feature type="chain" id="PRO_5029687576" description="2-phosphoxylose phosphatase 1" evidence="15">
    <location>
        <begin position="20"/>
        <end position="466"/>
    </location>
</feature>
<keyword evidence="3" id="KW-0812">Transmembrane</keyword>
<evidence type="ECO:0000256" key="7">
    <source>
        <dbReference type="ARBA" id="ARBA00023034"/>
    </source>
</evidence>
<keyword evidence="17" id="KW-1185">Reference proteome</keyword>
<evidence type="ECO:0000256" key="11">
    <source>
        <dbReference type="ARBA" id="ARBA00040357"/>
    </source>
</evidence>
<keyword evidence="15" id="KW-0732">Signal</keyword>
<sequence>MDALAALLLLVHLIPVSVAKNGASSKSRKRIMPDPVTEPPGMDPVYEALLYCNIPSVAERSMEGHAPHHFKLVSVHVFIRHGDRYPLYVIPKTKRPEIDCTLVADRKPYHPKLEAFIRHMSKGSGASFESPLHSLPLFPNHPLCEMGELTQTGVVQHLQNGQLLRDIYLKKHKLLPADWSPDQLYLETTGKSRTLQSGLALLYGFLPDFDWRKVYFRHQPSALFCSGSCSCPARNHYLEREQRRQYLLRLRSGPLERAYGDMARILDVPTKQLRAANPIDALLCHFCHNLSFPCARGGCIGMDHFRAIKAHQMEDERERRERKLYRGYALLGAHPLLNQTVGRLLRAAEGRREGAFALYSAHDVTLSPLLSALGLVEARFPRFAARLVLELWQDREGPGGHAVRVLYDGADVTRHTAFCQDGRGRWPTPMCPLDNLVRFVRRDMLEALGPGGGSTSYYEACHRKGL</sequence>
<gene>
    <name evidence="16" type="ORF">mPipKuh1_014416</name>
</gene>
<protein>
    <recommendedName>
        <fullName evidence="11">2-phosphoxylose phosphatase 1</fullName>
    </recommendedName>
    <alternativeName>
        <fullName evidence="12">Acid phosphatase-like protein 2</fullName>
    </alternativeName>
</protein>
<dbReference type="InterPro" id="IPR050645">
    <property type="entry name" value="Histidine_acid_phosphatase"/>
</dbReference>
<evidence type="ECO:0000313" key="16">
    <source>
        <dbReference type="EMBL" id="KAF6335670.1"/>
    </source>
</evidence>
<dbReference type="GO" id="GO:0006024">
    <property type="term" value="P:glycosaminoglycan biosynthetic process"/>
    <property type="evidence" value="ECO:0007669"/>
    <property type="project" value="TreeGrafter"/>
</dbReference>
<dbReference type="GO" id="GO:0050650">
    <property type="term" value="P:chondroitin sulfate proteoglycan biosynthetic process"/>
    <property type="evidence" value="ECO:0007669"/>
    <property type="project" value="TreeGrafter"/>
</dbReference>
<keyword evidence="9" id="KW-0325">Glycoprotein</keyword>
<evidence type="ECO:0000256" key="4">
    <source>
        <dbReference type="ARBA" id="ARBA00022801"/>
    </source>
</evidence>
<evidence type="ECO:0000256" key="6">
    <source>
        <dbReference type="ARBA" id="ARBA00022989"/>
    </source>
</evidence>
<evidence type="ECO:0000256" key="9">
    <source>
        <dbReference type="ARBA" id="ARBA00023180"/>
    </source>
</evidence>
<evidence type="ECO:0000256" key="12">
    <source>
        <dbReference type="ARBA" id="ARBA00041499"/>
    </source>
</evidence>
<dbReference type="AlphaFoldDB" id="A0A7J7WEQ8"/>
<feature type="signal peptide" evidence="15">
    <location>
        <begin position="1"/>
        <end position="19"/>
    </location>
</feature>
<dbReference type="InterPro" id="IPR029033">
    <property type="entry name" value="His_PPase_superfam"/>
</dbReference>
<comment type="function">
    <text evidence="13">Responsible for the 2-O-dephosphorylation of xylose in the glycosaminoglycan-protein linkage region of proteoglycans thereby regulating the amount of mature glycosaminoglycan (GAG) chains. Sulfated glycosaminoglycans (GAGs), including heparan sulfate and chondroitin sulfate, are synthesized on the so-called common GAG-protein linkage region (GlcUAbeta1-3Galbeta1-3Galbeta1-4Xylbeta1-O-Ser) of core proteins, which is formed by the stepwise addition of monosaccharide residues by the respective specific glycosyltransferases. Xylose 2-O-dephosphorylation during completion of linkage region formation is a prerequisite for the initiation and efficient elongation of the repeating disaccharide region of GAG chains.</text>
</comment>
<name>A0A7J7WEQ8_PIPKU</name>
<evidence type="ECO:0000256" key="2">
    <source>
        <dbReference type="ARBA" id="ARBA00005375"/>
    </source>
</evidence>
<keyword evidence="7" id="KW-0333">Golgi apparatus</keyword>
<dbReference type="CDD" id="cd07061">
    <property type="entry name" value="HP_HAP_like"/>
    <property type="match status" value="1"/>
</dbReference>
<comment type="subcellular location">
    <subcellularLocation>
        <location evidence="1">Golgi apparatus membrane</location>
        <topology evidence="1">Single-pass type II membrane protein</topology>
    </subcellularLocation>
</comment>
<dbReference type="InterPro" id="IPR000560">
    <property type="entry name" value="His_Pase_clade-2"/>
</dbReference>
<dbReference type="PANTHER" id="PTHR11567">
    <property type="entry name" value="ACID PHOSPHATASE-RELATED"/>
    <property type="match status" value="1"/>
</dbReference>
<comment type="catalytic activity">
    <reaction evidence="10">
        <text>3-O-[beta-D-GlcA-(1-&gt;3)-beta-D-Gal-(1-&gt;3)-beta-D-Gal-(1-&gt;4)-beta-D-2-O-P-Xyl]-L-seryl-[protein] + H2O = 3-O-(beta-D-GlcA-(1-&gt;3)-beta-D-Gal-(1-&gt;3)-beta-D-Gal-(1-&gt;4)-beta-D-Xyl)-L-seryl-[protein] + phosphate</text>
        <dbReference type="Rhea" id="RHEA:56512"/>
        <dbReference type="Rhea" id="RHEA-COMP:12573"/>
        <dbReference type="Rhea" id="RHEA-COMP:14559"/>
        <dbReference type="ChEBI" id="CHEBI:15377"/>
        <dbReference type="ChEBI" id="CHEBI:43474"/>
        <dbReference type="ChEBI" id="CHEBI:132093"/>
        <dbReference type="ChEBI" id="CHEBI:140495"/>
    </reaction>
</comment>
<keyword evidence="4" id="KW-0378">Hydrolase</keyword>
<evidence type="ECO:0000256" key="1">
    <source>
        <dbReference type="ARBA" id="ARBA00004323"/>
    </source>
</evidence>
<evidence type="ECO:0000256" key="15">
    <source>
        <dbReference type="SAM" id="SignalP"/>
    </source>
</evidence>
<reference evidence="16 17" key="1">
    <citation type="journal article" date="2020" name="Nature">
        <title>Six reference-quality genomes reveal evolution of bat adaptations.</title>
        <authorList>
            <person name="Jebb D."/>
            <person name="Huang Z."/>
            <person name="Pippel M."/>
            <person name="Hughes G.M."/>
            <person name="Lavrichenko K."/>
            <person name="Devanna P."/>
            <person name="Winkler S."/>
            <person name="Jermiin L.S."/>
            <person name="Skirmuntt E.C."/>
            <person name="Katzourakis A."/>
            <person name="Burkitt-Gray L."/>
            <person name="Ray D.A."/>
            <person name="Sullivan K.A.M."/>
            <person name="Roscito J.G."/>
            <person name="Kirilenko B.M."/>
            <person name="Davalos L.M."/>
            <person name="Corthals A.P."/>
            <person name="Power M.L."/>
            <person name="Jones G."/>
            <person name="Ransome R.D."/>
            <person name="Dechmann D.K.N."/>
            <person name="Locatelli A.G."/>
            <person name="Puechmaille S.J."/>
            <person name="Fedrigo O."/>
            <person name="Jarvis E.D."/>
            <person name="Hiller M."/>
            <person name="Vernes S.C."/>
            <person name="Myers E.W."/>
            <person name="Teeling E.C."/>
        </authorList>
    </citation>
    <scope>NUCLEOTIDE SEQUENCE [LARGE SCALE GENOMIC DNA]</scope>
    <source>
        <strain evidence="16">MPipKuh1</strain>
        <tissue evidence="16">Flight muscle</tissue>
    </source>
</reference>
<dbReference type="Gene3D" id="3.40.50.1240">
    <property type="entry name" value="Phosphoglycerate mutase-like"/>
    <property type="match status" value="1"/>
</dbReference>
<evidence type="ECO:0000256" key="14">
    <source>
        <dbReference type="ARBA" id="ARBA00064343"/>
    </source>
</evidence>
<keyword evidence="8" id="KW-0472">Membrane</keyword>
<proteinExistence type="inferred from homology"/>
<evidence type="ECO:0000256" key="13">
    <source>
        <dbReference type="ARBA" id="ARBA00054502"/>
    </source>
</evidence>
<comment type="subunit">
    <text evidence="14">Interacts with B3GAT3; the interaction increases the 2-phosphoxylose phosphatase activity of PXYLP1 during completion of linkage region formation in a B3GAT3-mediated manner.</text>
</comment>
<evidence type="ECO:0000256" key="3">
    <source>
        <dbReference type="ARBA" id="ARBA00022692"/>
    </source>
</evidence>
<dbReference type="GO" id="GO:0016791">
    <property type="term" value="F:phosphatase activity"/>
    <property type="evidence" value="ECO:0007669"/>
    <property type="project" value="TreeGrafter"/>
</dbReference>
<dbReference type="GO" id="GO:0000139">
    <property type="term" value="C:Golgi membrane"/>
    <property type="evidence" value="ECO:0007669"/>
    <property type="project" value="UniProtKB-SubCell"/>
</dbReference>
<comment type="similarity">
    <text evidence="2">Belongs to the histidine acid phosphatase family.</text>
</comment>
<comment type="caution">
    <text evidence="16">The sequence shown here is derived from an EMBL/GenBank/DDBJ whole genome shotgun (WGS) entry which is preliminary data.</text>
</comment>